<dbReference type="PANTHER" id="PTHR30153">
    <property type="entry name" value="REPLICATIVE DNA HELICASE DNAB"/>
    <property type="match status" value="1"/>
</dbReference>
<dbReference type="Pfam" id="PF03796">
    <property type="entry name" value="DnaB_C"/>
    <property type="match status" value="1"/>
</dbReference>
<evidence type="ECO:0000313" key="13">
    <source>
        <dbReference type="EMBL" id="MBB6731905.1"/>
    </source>
</evidence>
<evidence type="ECO:0000256" key="5">
    <source>
        <dbReference type="ARBA" id="ARBA00022806"/>
    </source>
</evidence>
<dbReference type="Gene3D" id="1.10.860.10">
    <property type="entry name" value="DNAb Helicase, Chain A"/>
    <property type="match status" value="1"/>
</dbReference>
<dbReference type="PANTHER" id="PTHR30153:SF2">
    <property type="entry name" value="REPLICATIVE DNA HELICASE"/>
    <property type="match status" value="1"/>
</dbReference>
<keyword evidence="7" id="KW-0238">DNA-binding</keyword>
<reference evidence="13 14" key="1">
    <citation type="submission" date="2020-08" db="EMBL/GenBank/DDBJ databases">
        <title>Cohnella phylogeny.</title>
        <authorList>
            <person name="Dunlap C."/>
        </authorList>
    </citation>
    <scope>NUCLEOTIDE SEQUENCE [LARGE SCALE GENOMIC DNA]</scope>
    <source>
        <strain evidence="13 14">CBP 2801</strain>
    </source>
</reference>
<evidence type="ECO:0000256" key="3">
    <source>
        <dbReference type="ARBA" id="ARBA00022741"/>
    </source>
</evidence>
<keyword evidence="8" id="KW-0413">Isomerase</keyword>
<feature type="domain" description="SF4 helicase" evidence="12">
    <location>
        <begin position="173"/>
        <end position="436"/>
    </location>
</feature>
<name>A0A7X0VVX4_9BACL</name>
<evidence type="ECO:0000256" key="11">
    <source>
        <dbReference type="SAM" id="MobiDB-lite"/>
    </source>
</evidence>
<comment type="similarity">
    <text evidence="1">Belongs to the helicase family. DnaB subfamily.</text>
</comment>
<evidence type="ECO:0000256" key="9">
    <source>
        <dbReference type="ARBA" id="ARBA00044969"/>
    </source>
</evidence>
<dbReference type="InterPro" id="IPR027417">
    <property type="entry name" value="P-loop_NTPase"/>
</dbReference>
<dbReference type="EMBL" id="JACJVO010000016">
    <property type="protein sequence ID" value="MBB6731905.1"/>
    <property type="molecule type" value="Genomic_DNA"/>
</dbReference>
<keyword evidence="6" id="KW-0067">ATP-binding</keyword>
<dbReference type="EC" id="5.6.2.3" evidence="9"/>
<evidence type="ECO:0000256" key="4">
    <source>
        <dbReference type="ARBA" id="ARBA00022801"/>
    </source>
</evidence>
<evidence type="ECO:0000256" key="8">
    <source>
        <dbReference type="ARBA" id="ARBA00023235"/>
    </source>
</evidence>
<feature type="compositionally biased region" description="Polar residues" evidence="11">
    <location>
        <begin position="437"/>
        <end position="447"/>
    </location>
</feature>
<dbReference type="GO" id="GO:0043139">
    <property type="term" value="F:5'-3' DNA helicase activity"/>
    <property type="evidence" value="ECO:0007669"/>
    <property type="project" value="UniProtKB-EC"/>
</dbReference>
<organism evidence="13 14">
    <name type="scientific">Cohnella zeiphila</name>
    <dbReference type="NCBI Taxonomy" id="2761120"/>
    <lineage>
        <taxon>Bacteria</taxon>
        <taxon>Bacillati</taxon>
        <taxon>Bacillota</taxon>
        <taxon>Bacilli</taxon>
        <taxon>Bacillales</taxon>
        <taxon>Paenibacillaceae</taxon>
        <taxon>Cohnella</taxon>
    </lineage>
</organism>
<dbReference type="PROSITE" id="PS51199">
    <property type="entry name" value="SF4_HELICASE"/>
    <property type="match status" value="1"/>
</dbReference>
<gene>
    <name evidence="13" type="ORF">H7C18_13370</name>
</gene>
<keyword evidence="14" id="KW-1185">Reference proteome</keyword>
<dbReference type="Proteomes" id="UP000564644">
    <property type="component" value="Unassembled WGS sequence"/>
</dbReference>
<dbReference type="RefSeq" id="WP_185129577.1">
    <property type="nucleotide sequence ID" value="NZ_JACJVO010000016.1"/>
</dbReference>
<dbReference type="InterPro" id="IPR007694">
    <property type="entry name" value="DNA_helicase_DnaB-like_C"/>
</dbReference>
<sequence length="457" mass="51694">MNDQLSIFDHDTALKAEQQVLASVFFDPTKMDDLIQILSYDDFFSERHSLIFKALKHMHGKSMPIEIMTVVDALNRRGQLEQAGGVGYLSELSRAAPTGGYAVHYANIVMNHSLQRKCVRLAQDIIQVARERDYETAEECYAAVDSLVNQLRPKTTGNMRTFDDTAEEYEQFLNTHDDLIKTGFPQFDEQFGGIGRGWLYIMAGRPSVGKTAKALQMAYQIAQQNCGDILFWSQEMTFSQLKNRIMANLTGISFAKIRMKNLTADEKVTIMKAHKVVGQYPFKVEDSHGITVEHVRSVARQVKRNSGKVGAIFVDYLTRMNIPAKNGMTRAQVVGEVAKTFKYIAQEMECPVILLAQLNREGAEGEPQLHHLKESGDIEQEADIVEFLWKEPDQNDTSNGVIVNSSIAKGRDTGTGTFKYRFKGWVMRYEDEIERPQPNSEGYITNHRTARRRNGSA</sequence>
<dbReference type="AlphaFoldDB" id="A0A7X0VVX4"/>
<comment type="catalytic activity">
    <reaction evidence="10">
        <text>ATP + H2O = ADP + phosphate + H(+)</text>
        <dbReference type="Rhea" id="RHEA:13065"/>
        <dbReference type="ChEBI" id="CHEBI:15377"/>
        <dbReference type="ChEBI" id="CHEBI:15378"/>
        <dbReference type="ChEBI" id="CHEBI:30616"/>
        <dbReference type="ChEBI" id="CHEBI:43474"/>
        <dbReference type="ChEBI" id="CHEBI:456216"/>
        <dbReference type="EC" id="5.6.2.3"/>
    </reaction>
</comment>
<keyword evidence="5" id="KW-0347">Helicase</keyword>
<comment type="caution">
    <text evidence="13">The sequence shown here is derived from an EMBL/GenBank/DDBJ whole genome shotgun (WGS) entry which is preliminary data.</text>
</comment>
<proteinExistence type="inferred from homology"/>
<evidence type="ECO:0000256" key="7">
    <source>
        <dbReference type="ARBA" id="ARBA00023125"/>
    </source>
</evidence>
<dbReference type="SUPFAM" id="SSF48024">
    <property type="entry name" value="N-terminal domain of DnaB helicase"/>
    <property type="match status" value="1"/>
</dbReference>
<dbReference type="Gene3D" id="3.40.50.300">
    <property type="entry name" value="P-loop containing nucleotide triphosphate hydrolases"/>
    <property type="match status" value="1"/>
</dbReference>
<dbReference type="InterPro" id="IPR016136">
    <property type="entry name" value="DNA_helicase_N/primase_C"/>
</dbReference>
<accession>A0A7X0VVX4</accession>
<dbReference type="GO" id="GO:0005524">
    <property type="term" value="F:ATP binding"/>
    <property type="evidence" value="ECO:0007669"/>
    <property type="project" value="UniProtKB-KW"/>
</dbReference>
<protein>
    <recommendedName>
        <fullName evidence="9">DNA 5'-3' helicase</fullName>
        <ecNumber evidence="9">5.6.2.3</ecNumber>
    </recommendedName>
</protein>
<keyword evidence="3" id="KW-0547">Nucleotide-binding</keyword>
<dbReference type="GO" id="GO:0016787">
    <property type="term" value="F:hydrolase activity"/>
    <property type="evidence" value="ECO:0007669"/>
    <property type="project" value="UniProtKB-KW"/>
</dbReference>
<evidence type="ECO:0000313" key="14">
    <source>
        <dbReference type="Proteomes" id="UP000564644"/>
    </source>
</evidence>
<keyword evidence="2" id="KW-0235">DNA replication</keyword>
<dbReference type="InterPro" id="IPR007693">
    <property type="entry name" value="DNA_helicase_DnaB-like_N"/>
</dbReference>
<keyword evidence="4" id="KW-0378">Hydrolase</keyword>
<evidence type="ECO:0000256" key="6">
    <source>
        <dbReference type="ARBA" id="ARBA00022840"/>
    </source>
</evidence>
<dbReference type="Pfam" id="PF00772">
    <property type="entry name" value="DnaB"/>
    <property type="match status" value="1"/>
</dbReference>
<evidence type="ECO:0000259" key="12">
    <source>
        <dbReference type="PROSITE" id="PS51199"/>
    </source>
</evidence>
<feature type="region of interest" description="Disordered" evidence="11">
    <location>
        <begin position="436"/>
        <end position="457"/>
    </location>
</feature>
<dbReference type="GO" id="GO:0003677">
    <property type="term" value="F:DNA binding"/>
    <property type="evidence" value="ECO:0007669"/>
    <property type="project" value="UniProtKB-KW"/>
</dbReference>
<dbReference type="InterPro" id="IPR036185">
    <property type="entry name" value="DNA_heli_DnaB-like_N_sf"/>
</dbReference>
<dbReference type="GO" id="GO:0006260">
    <property type="term" value="P:DNA replication"/>
    <property type="evidence" value="ECO:0007669"/>
    <property type="project" value="UniProtKB-KW"/>
</dbReference>
<dbReference type="GO" id="GO:0005829">
    <property type="term" value="C:cytosol"/>
    <property type="evidence" value="ECO:0007669"/>
    <property type="project" value="TreeGrafter"/>
</dbReference>
<evidence type="ECO:0000256" key="10">
    <source>
        <dbReference type="ARBA" id="ARBA00048954"/>
    </source>
</evidence>
<dbReference type="SUPFAM" id="SSF52540">
    <property type="entry name" value="P-loop containing nucleoside triphosphate hydrolases"/>
    <property type="match status" value="1"/>
</dbReference>
<evidence type="ECO:0000256" key="1">
    <source>
        <dbReference type="ARBA" id="ARBA00008428"/>
    </source>
</evidence>
<evidence type="ECO:0000256" key="2">
    <source>
        <dbReference type="ARBA" id="ARBA00022705"/>
    </source>
</evidence>
<feature type="compositionally biased region" description="Basic residues" evidence="11">
    <location>
        <begin position="448"/>
        <end position="457"/>
    </location>
</feature>